<dbReference type="RefSeq" id="WP_011115952.1">
    <property type="nucleotide sequence ID" value="NC_004917.1"/>
</dbReference>
<keyword evidence="3" id="KW-1185">Reference proteome</keyword>
<accession>Q7VH55</accession>
<proteinExistence type="predicted"/>
<evidence type="ECO:0000313" key="2">
    <source>
        <dbReference type="EMBL" id="AAP77709.1"/>
    </source>
</evidence>
<organism evidence="2 3">
    <name type="scientific">Helicobacter hepaticus (strain ATCC 51449 / 3B1)</name>
    <dbReference type="NCBI Taxonomy" id="235279"/>
    <lineage>
        <taxon>Bacteria</taxon>
        <taxon>Pseudomonadati</taxon>
        <taxon>Campylobacterota</taxon>
        <taxon>Epsilonproteobacteria</taxon>
        <taxon>Campylobacterales</taxon>
        <taxon>Helicobacteraceae</taxon>
        <taxon>Helicobacter</taxon>
    </lineage>
</organism>
<keyword evidence="1" id="KW-0472">Membrane</keyword>
<protein>
    <submittedName>
        <fullName evidence="2">Uncharacterized protein</fullName>
    </submittedName>
</protein>
<keyword evidence="1" id="KW-1133">Transmembrane helix</keyword>
<reference evidence="2 3" key="1">
    <citation type="journal article" date="2003" name="Proc. Natl. Acad. Sci. U.S.A.">
        <title>The complete genome sequence of the carcinogenic bacterium Helicobacter hepaticus.</title>
        <authorList>
            <person name="Suerbaum S."/>
            <person name="Josenhans C."/>
            <person name="Sterzenbach T."/>
            <person name="Drescher B."/>
            <person name="Brandt P."/>
            <person name="Bell M."/>
            <person name="Droege M."/>
            <person name="Fartmann B."/>
            <person name="Fischer H.-P."/>
            <person name="Ge Z."/>
            <person name="Hoerster A."/>
            <person name="Holland R."/>
            <person name="Klein K."/>
            <person name="Koenig J."/>
            <person name="Macko L."/>
            <person name="Mendz G.L."/>
            <person name="Nyakatura G."/>
            <person name="Schauer D.B."/>
            <person name="Shen Z."/>
            <person name="Weber J."/>
            <person name="Frosch M."/>
            <person name="Fox J.G."/>
        </authorList>
    </citation>
    <scope>NUCLEOTIDE SEQUENCE [LARGE SCALE GENOMIC DNA]</scope>
    <source>
        <strain evidence="3">ATCC 51449 / 3B1</strain>
    </source>
</reference>
<evidence type="ECO:0000256" key="1">
    <source>
        <dbReference type="SAM" id="Phobius"/>
    </source>
</evidence>
<dbReference type="STRING" id="235279.HH_1112"/>
<dbReference type="Proteomes" id="UP000002495">
    <property type="component" value="Chromosome"/>
</dbReference>
<evidence type="ECO:0000313" key="3">
    <source>
        <dbReference type="Proteomes" id="UP000002495"/>
    </source>
</evidence>
<dbReference type="AlphaFoldDB" id="Q7VH55"/>
<gene>
    <name evidence="2" type="ordered locus">HH_1112</name>
</gene>
<sequence length="467" mass="53613">MKQKTYTFFDSQTHISYAFEDNALTPCKKPPKKYDILSFSATHLIHIAIEINKSDLQSPQLSSFLFGYAYEKSILNTSVHTYELYFIPRAHLFDEQKCVCESFFFDKNAIKSLPPSRILTCDIFLPFSFSTLASNTHNFVVWAQSYLCYFENATLKEICRLKYKSQSSYTPLTLESATQSTLSQDSHNNVQLFVEIASHISYLQEAHNQRLECIYAATSLENLPHNDMPYSILPLSELSPQTKGLDYATLKAILAFEYVTIYDNLLSQGLSHTLPHFALKPNVRKKLYYTLAILLGIFMLLIPLLFMLHNRHLESAIAQLNAQSEALFAPKENTKEYIQATHTLEHLLAQQNDFIADMNTLSLWQQSYNQRYAFIRDIFAQCDKEHIKLENMEFTFTPQVFIASLTASSSSQIHLSALLAQLNTKSQQRAFLHTSSPSILDSQKAQNEQELVSPRFYSHILVIYYAI</sequence>
<name>Q7VH55_HELHP</name>
<keyword evidence="1" id="KW-0812">Transmembrane</keyword>
<feature type="transmembrane region" description="Helical" evidence="1">
    <location>
        <begin position="287"/>
        <end position="308"/>
    </location>
</feature>
<dbReference type="HOGENOM" id="CLU_643672_0_0_7"/>
<dbReference type="EMBL" id="AE017125">
    <property type="protein sequence ID" value="AAP77709.1"/>
    <property type="molecule type" value="Genomic_DNA"/>
</dbReference>
<dbReference type="OrthoDB" id="5323286at2"/>
<dbReference type="KEGG" id="hhe:HH_1112"/>